<dbReference type="OrthoDB" id="9793325at2"/>
<dbReference type="EMBL" id="QHHQ01000005">
    <property type="protein sequence ID" value="RAH99284.1"/>
    <property type="molecule type" value="Genomic_DNA"/>
</dbReference>
<reference evidence="3 4" key="1">
    <citation type="submission" date="2018-05" db="EMBL/GenBank/DDBJ databases">
        <title>Acuticoccus sediminis sp. nov., isolated from deep-sea sediment of Indian Ocean.</title>
        <authorList>
            <person name="Liu X."/>
            <person name="Lai Q."/>
            <person name="Du Y."/>
            <person name="Sun F."/>
            <person name="Zhang X."/>
            <person name="Wang S."/>
            <person name="Shao Z."/>
        </authorList>
    </citation>
    <scope>NUCLEOTIDE SEQUENCE [LARGE SCALE GENOMIC DNA]</scope>
    <source>
        <strain evidence="3 4">PTG4-2</strain>
    </source>
</reference>
<dbReference type="RefSeq" id="WP_111349408.1">
    <property type="nucleotide sequence ID" value="NZ_JAIWKD010000006.1"/>
</dbReference>
<gene>
    <name evidence="3" type="ORF">DLJ53_22355</name>
</gene>
<dbReference type="InterPro" id="IPR036291">
    <property type="entry name" value="NAD(P)-bd_dom_sf"/>
</dbReference>
<dbReference type="InterPro" id="IPR057326">
    <property type="entry name" value="KR_dom"/>
</dbReference>
<evidence type="ECO:0000313" key="4">
    <source>
        <dbReference type="Proteomes" id="UP000249590"/>
    </source>
</evidence>
<evidence type="ECO:0000313" key="3">
    <source>
        <dbReference type="EMBL" id="RAH99284.1"/>
    </source>
</evidence>
<dbReference type="Pfam" id="PF13561">
    <property type="entry name" value="adh_short_C2"/>
    <property type="match status" value="1"/>
</dbReference>
<name>A0A8B2NIC2_9HYPH</name>
<accession>A0A8B2NIC2</accession>
<organism evidence="3 4">
    <name type="scientific">Acuticoccus sediminis</name>
    <dbReference type="NCBI Taxonomy" id="2184697"/>
    <lineage>
        <taxon>Bacteria</taxon>
        <taxon>Pseudomonadati</taxon>
        <taxon>Pseudomonadota</taxon>
        <taxon>Alphaproteobacteria</taxon>
        <taxon>Hyphomicrobiales</taxon>
        <taxon>Amorphaceae</taxon>
        <taxon>Acuticoccus</taxon>
    </lineage>
</organism>
<dbReference type="PRINTS" id="PR00080">
    <property type="entry name" value="SDRFAMILY"/>
</dbReference>
<keyword evidence="4" id="KW-1185">Reference proteome</keyword>
<dbReference type="FunFam" id="3.40.50.720:FF:000084">
    <property type="entry name" value="Short-chain dehydrogenase reductase"/>
    <property type="match status" value="1"/>
</dbReference>
<proteinExistence type="inferred from homology"/>
<evidence type="ECO:0000256" key="1">
    <source>
        <dbReference type="ARBA" id="ARBA00006484"/>
    </source>
</evidence>
<dbReference type="Gene3D" id="3.40.50.720">
    <property type="entry name" value="NAD(P)-binding Rossmann-like Domain"/>
    <property type="match status" value="1"/>
</dbReference>
<dbReference type="GO" id="GO:0030497">
    <property type="term" value="P:fatty acid elongation"/>
    <property type="evidence" value="ECO:0007669"/>
    <property type="project" value="TreeGrafter"/>
</dbReference>
<dbReference type="SUPFAM" id="SSF51735">
    <property type="entry name" value="NAD(P)-binding Rossmann-fold domains"/>
    <property type="match status" value="1"/>
</dbReference>
<dbReference type="GO" id="GO:0016616">
    <property type="term" value="F:oxidoreductase activity, acting on the CH-OH group of donors, NAD or NADP as acceptor"/>
    <property type="evidence" value="ECO:0007669"/>
    <property type="project" value="UniProtKB-ARBA"/>
</dbReference>
<dbReference type="PRINTS" id="PR00081">
    <property type="entry name" value="GDHRDH"/>
</dbReference>
<comment type="similarity">
    <text evidence="1">Belongs to the short-chain dehydrogenases/reductases (SDR) family.</text>
</comment>
<dbReference type="SMART" id="SM00822">
    <property type="entry name" value="PKS_KR"/>
    <property type="match status" value="1"/>
</dbReference>
<dbReference type="CDD" id="cd05233">
    <property type="entry name" value="SDR_c"/>
    <property type="match status" value="1"/>
</dbReference>
<dbReference type="PANTHER" id="PTHR42760:SF123">
    <property type="entry name" value="OXIDOREDUCTASE"/>
    <property type="match status" value="1"/>
</dbReference>
<protein>
    <submittedName>
        <fullName evidence="3">3-oxoacyl-ACP reductase</fullName>
    </submittedName>
</protein>
<dbReference type="AlphaFoldDB" id="A0A8B2NIC2"/>
<comment type="caution">
    <text evidence="3">The sequence shown here is derived from an EMBL/GenBank/DDBJ whole genome shotgun (WGS) entry which is preliminary data.</text>
</comment>
<evidence type="ECO:0000259" key="2">
    <source>
        <dbReference type="SMART" id="SM00822"/>
    </source>
</evidence>
<dbReference type="PANTHER" id="PTHR42760">
    <property type="entry name" value="SHORT-CHAIN DEHYDROGENASES/REDUCTASES FAMILY MEMBER"/>
    <property type="match status" value="1"/>
</dbReference>
<feature type="domain" description="Ketoreductase" evidence="2">
    <location>
        <begin position="3"/>
        <end position="173"/>
    </location>
</feature>
<dbReference type="Proteomes" id="UP000249590">
    <property type="component" value="Unassembled WGS sequence"/>
</dbReference>
<dbReference type="InterPro" id="IPR002347">
    <property type="entry name" value="SDR_fam"/>
</dbReference>
<sequence length="258" mass="26665">MTRTILVTGGPSGIGRAVTEAVLAEGWRAVAVDRSEEMLAKCREDLAEAGEHLVCLPLDVTDEEAAKALIDGLEAEGLALSGVVNCAGIAADIPAFETSTDLFRTILEVNVVGSFVVAREAARYMARRGDGAIVNIASISGMVGSSGRVAYGASKGAVITATKVLAIEWAKHGIRVNTISPGPIETPMVAAVHTAEARKAYYDRVPAARYGTPAEIASTAVFLLDGSKSGYITGQNIAVDGGMTIAGVMHGNIQPAQV</sequence>